<proteinExistence type="predicted"/>
<keyword evidence="1 5" id="KW-0808">Transferase</keyword>
<dbReference type="AlphaFoldDB" id="A0A4R5VVZ7"/>
<dbReference type="EMBL" id="JAVGVR010000001">
    <property type="protein sequence ID" value="MDQ6597575.1"/>
    <property type="molecule type" value="Genomic_DNA"/>
</dbReference>
<dbReference type="InterPro" id="IPR000182">
    <property type="entry name" value="GNAT_dom"/>
</dbReference>
<sequence length="161" mass="18091">MLNIRNVKEQDLSDIVIIEQLCFPQEEAATKEAFEMRIEVIPDSFFVAEENGVIIGFVNGPVIKTPFITDDLFKDLKENPETGGHQSILGIAVTPHFQTRGVAASLLSHIEKAAKEKNRETITLTCKEELIGFYQNHGYRNLGISDSQHAGVTWYNMVKKL</sequence>
<organism evidence="5 6">
    <name type="scientific">Bacillus salipaludis</name>
    <dbReference type="NCBI Taxonomy" id="2547811"/>
    <lineage>
        <taxon>Bacteria</taxon>
        <taxon>Bacillati</taxon>
        <taxon>Bacillota</taxon>
        <taxon>Bacilli</taxon>
        <taxon>Bacillales</taxon>
        <taxon>Bacillaceae</taxon>
        <taxon>Bacillus</taxon>
    </lineage>
</organism>
<dbReference type="EC" id="2.3.1.-" evidence="4"/>
<dbReference type="GO" id="GO:0008080">
    <property type="term" value="F:N-acetyltransferase activity"/>
    <property type="evidence" value="ECO:0007669"/>
    <property type="project" value="UniProtKB-ARBA"/>
</dbReference>
<dbReference type="InterPro" id="IPR016181">
    <property type="entry name" value="Acyl_CoA_acyltransferase"/>
</dbReference>
<evidence type="ECO:0000259" key="3">
    <source>
        <dbReference type="PROSITE" id="PS51186"/>
    </source>
</evidence>
<evidence type="ECO:0000313" key="7">
    <source>
        <dbReference type="Proteomes" id="UP001178888"/>
    </source>
</evidence>
<dbReference type="Proteomes" id="UP000295132">
    <property type="component" value="Unassembled WGS sequence"/>
</dbReference>
<keyword evidence="7" id="KW-1185">Reference proteome</keyword>
<dbReference type="Pfam" id="PF00583">
    <property type="entry name" value="Acetyltransf_1"/>
    <property type="match status" value="1"/>
</dbReference>
<dbReference type="SUPFAM" id="SSF55729">
    <property type="entry name" value="Acyl-CoA N-acyltransferases (Nat)"/>
    <property type="match status" value="1"/>
</dbReference>
<evidence type="ECO:0000256" key="2">
    <source>
        <dbReference type="ARBA" id="ARBA00023315"/>
    </source>
</evidence>
<evidence type="ECO:0000313" key="6">
    <source>
        <dbReference type="Proteomes" id="UP000295132"/>
    </source>
</evidence>
<evidence type="ECO:0000256" key="1">
    <source>
        <dbReference type="ARBA" id="ARBA00022679"/>
    </source>
</evidence>
<protein>
    <submittedName>
        <fullName evidence="5">N-acetyltransferase</fullName>
        <ecNumber evidence="4">2.3.1.-</ecNumber>
    </submittedName>
</protein>
<dbReference type="PANTHER" id="PTHR10908">
    <property type="entry name" value="SEROTONIN N-ACETYLTRANSFERASE"/>
    <property type="match status" value="1"/>
</dbReference>
<dbReference type="PANTHER" id="PTHR10908:SF0">
    <property type="entry name" value="SEROTONIN N-ACETYLTRANSFERASE"/>
    <property type="match status" value="1"/>
</dbReference>
<reference evidence="5 6" key="1">
    <citation type="submission" date="2019-03" db="EMBL/GenBank/DDBJ databases">
        <title>Bacillus niacini sp. nov. a Nicotinate-Metabolizing Mesophile Isolated from Soil.</title>
        <authorList>
            <person name="Zhang G."/>
        </authorList>
    </citation>
    <scope>NUCLEOTIDE SEQUENCE [LARGE SCALE GENOMIC DNA]</scope>
    <source>
        <strain evidence="5 6">WN066</strain>
    </source>
</reference>
<evidence type="ECO:0000313" key="5">
    <source>
        <dbReference type="EMBL" id="TDK63010.1"/>
    </source>
</evidence>
<reference evidence="4" key="2">
    <citation type="submission" date="2023-08" db="EMBL/GenBank/DDBJ databases">
        <title>Nitrogen cycling bacteria in agricultural field soils.</title>
        <authorList>
            <person name="Jang J."/>
        </authorList>
    </citation>
    <scope>NUCLEOTIDE SEQUENCE</scope>
    <source>
        <strain evidence="4">PS3-36</strain>
    </source>
</reference>
<dbReference type="RefSeq" id="WP_133333357.1">
    <property type="nucleotide sequence ID" value="NZ_JAVGVR010000001.1"/>
</dbReference>
<evidence type="ECO:0000313" key="4">
    <source>
        <dbReference type="EMBL" id="MDQ6597575.1"/>
    </source>
</evidence>
<accession>A0A4R5VVZ7</accession>
<comment type="caution">
    <text evidence="5">The sequence shown here is derived from an EMBL/GenBank/DDBJ whole genome shotgun (WGS) entry which is preliminary data.</text>
</comment>
<feature type="domain" description="N-acetyltransferase" evidence="3">
    <location>
        <begin position="2"/>
        <end position="161"/>
    </location>
</feature>
<dbReference type="InterPro" id="IPR051635">
    <property type="entry name" value="SNAT-like"/>
</dbReference>
<dbReference type="EMBL" id="SMYO01000003">
    <property type="protein sequence ID" value="TDK63010.1"/>
    <property type="molecule type" value="Genomic_DNA"/>
</dbReference>
<keyword evidence="2 4" id="KW-0012">Acyltransferase</keyword>
<dbReference type="Proteomes" id="UP001178888">
    <property type="component" value="Unassembled WGS sequence"/>
</dbReference>
<dbReference type="Gene3D" id="3.40.630.30">
    <property type="match status" value="1"/>
</dbReference>
<dbReference type="PROSITE" id="PS51186">
    <property type="entry name" value="GNAT"/>
    <property type="match status" value="1"/>
</dbReference>
<gene>
    <name evidence="5" type="ORF">E2K98_06015</name>
    <name evidence="4" type="ORF">RCG21_14595</name>
</gene>
<dbReference type="CDD" id="cd04301">
    <property type="entry name" value="NAT_SF"/>
    <property type="match status" value="1"/>
</dbReference>
<name>A0A4R5VVZ7_9BACI</name>